<dbReference type="Proteomes" id="UP001189429">
    <property type="component" value="Unassembled WGS sequence"/>
</dbReference>
<name>A0ABN9QLC1_9DINO</name>
<dbReference type="EMBL" id="CAUYUJ010003536">
    <property type="protein sequence ID" value="CAK0805703.1"/>
    <property type="molecule type" value="Genomic_DNA"/>
</dbReference>
<protein>
    <submittedName>
        <fullName evidence="1">Uncharacterized protein</fullName>
    </submittedName>
</protein>
<evidence type="ECO:0000313" key="1">
    <source>
        <dbReference type="EMBL" id="CAK0805703.1"/>
    </source>
</evidence>
<gene>
    <name evidence="1" type="ORF">PCOR1329_LOCUS12159</name>
</gene>
<sequence>MGAPLYPWVADTADAWFSSCLTSRAADWVTRRDDVEAGHMPCMELRLACLMEMLQVPVRSSRADAAGLIRGDTASGDDFLRPLAEGLCEEARSASGRHRAGCLGKAPPDAQGARLQGGLERGAHAPLVGFRAGAQ</sequence>
<proteinExistence type="predicted"/>
<accession>A0ABN9QLC1</accession>
<comment type="caution">
    <text evidence="1">The sequence shown here is derived from an EMBL/GenBank/DDBJ whole genome shotgun (WGS) entry which is preliminary data.</text>
</comment>
<keyword evidence="2" id="KW-1185">Reference proteome</keyword>
<reference evidence="1" key="1">
    <citation type="submission" date="2023-10" db="EMBL/GenBank/DDBJ databases">
        <authorList>
            <person name="Chen Y."/>
            <person name="Shah S."/>
            <person name="Dougan E. K."/>
            <person name="Thang M."/>
            <person name="Chan C."/>
        </authorList>
    </citation>
    <scope>NUCLEOTIDE SEQUENCE [LARGE SCALE GENOMIC DNA]</scope>
</reference>
<evidence type="ECO:0000313" key="2">
    <source>
        <dbReference type="Proteomes" id="UP001189429"/>
    </source>
</evidence>
<organism evidence="1 2">
    <name type="scientific">Prorocentrum cordatum</name>
    <dbReference type="NCBI Taxonomy" id="2364126"/>
    <lineage>
        <taxon>Eukaryota</taxon>
        <taxon>Sar</taxon>
        <taxon>Alveolata</taxon>
        <taxon>Dinophyceae</taxon>
        <taxon>Prorocentrales</taxon>
        <taxon>Prorocentraceae</taxon>
        <taxon>Prorocentrum</taxon>
    </lineage>
</organism>